<evidence type="ECO:0000256" key="2">
    <source>
        <dbReference type="ARBA" id="ARBA00022801"/>
    </source>
</evidence>
<dbReference type="InterPro" id="IPR013108">
    <property type="entry name" value="Amidohydro_3"/>
</dbReference>
<dbReference type="RefSeq" id="WP_103680253.1">
    <property type="nucleotide sequence ID" value="NZ_LPWH01000066.1"/>
</dbReference>
<keyword evidence="5" id="KW-1185">Reference proteome</keyword>
<evidence type="ECO:0000313" key="5">
    <source>
        <dbReference type="Proteomes" id="UP000237350"/>
    </source>
</evidence>
<dbReference type="NCBIfam" id="NF006685">
    <property type="entry name" value="PRK09230.1"/>
    <property type="match status" value="1"/>
</dbReference>
<dbReference type="PANTHER" id="PTHR32027:SF0">
    <property type="entry name" value="CYTOSINE DEAMINASE"/>
    <property type="match status" value="1"/>
</dbReference>
<dbReference type="Gene3D" id="2.30.40.10">
    <property type="entry name" value="Urease, subunit C, domain 1"/>
    <property type="match status" value="1"/>
</dbReference>
<dbReference type="EMBL" id="LPWH01000066">
    <property type="protein sequence ID" value="POR01489.1"/>
    <property type="molecule type" value="Genomic_DNA"/>
</dbReference>
<dbReference type="InterPro" id="IPR052349">
    <property type="entry name" value="Metallo-hydrolase_Enzymes"/>
</dbReference>
<name>A0A2S4JPM3_9SPIO</name>
<dbReference type="InterPro" id="IPR011059">
    <property type="entry name" value="Metal-dep_hydrolase_composite"/>
</dbReference>
<dbReference type="Pfam" id="PF07969">
    <property type="entry name" value="Amidohydro_3"/>
    <property type="match status" value="1"/>
</dbReference>
<dbReference type="SUPFAM" id="SSF51556">
    <property type="entry name" value="Metallo-dependent hydrolases"/>
    <property type="match status" value="1"/>
</dbReference>
<dbReference type="Proteomes" id="UP000237350">
    <property type="component" value="Unassembled WGS sequence"/>
</dbReference>
<comment type="caution">
    <text evidence="4">The sequence shown here is derived from an EMBL/GenBank/DDBJ whole genome shotgun (WGS) entry which is preliminary data.</text>
</comment>
<keyword evidence="2" id="KW-0378">Hydrolase</keyword>
<dbReference type="GO" id="GO:0004131">
    <property type="term" value="F:cytosine deaminase activity"/>
    <property type="evidence" value="ECO:0007669"/>
    <property type="project" value="TreeGrafter"/>
</dbReference>
<reference evidence="5" key="1">
    <citation type="submission" date="2015-12" db="EMBL/GenBank/DDBJ databases">
        <authorList>
            <person name="Lodha T.D."/>
            <person name="Chintalapati S."/>
            <person name="Chintalapati V.R."/>
            <person name="Sravanthi T."/>
        </authorList>
    </citation>
    <scope>NUCLEOTIDE SEQUENCE [LARGE SCALE GENOMIC DNA]</scope>
    <source>
        <strain evidence="5">JC133</strain>
    </source>
</reference>
<sequence>MVIRDVYIENATEATDLRIREGLFVEIAPGLAPAPGEEVLECGGKLALPPYVESHIHLDTCLTAGDPVWNRSGTLFEGIECWSKRKGKLSREDVRDRVTRAVRKQASQGVQFIRTHVDITDPSLTALEAILELREELRHLADIQIVAFPQEGILGYPGGKDLLRKSIELGADAVGAIPHFEFTREYSVESLNFAMELAQKYDKLVDIHCDEIDDESSRGLETVATRALEMELYERVTASHTTAMHSYNNAYVTRLMRLLKMSKINFIANPLVNTHLQGRMDTYPKRRGITRVRELLAQGINVAFGNDDLFDPWYPLGNGNMRDVVFLGLHVCQLMGYDDIMEGYKLVTENAARALDLGEDEYGIKPGNPASFIVLDAENYYDALNNNAALLFSFRKGELIFTGSSPSGTLNPPLPLQGR</sequence>
<dbReference type="Gene3D" id="3.20.20.140">
    <property type="entry name" value="Metal-dependent hydrolases"/>
    <property type="match status" value="1"/>
</dbReference>
<dbReference type="SUPFAM" id="SSF51338">
    <property type="entry name" value="Composite domain of metallo-dependent hydrolases"/>
    <property type="match status" value="1"/>
</dbReference>
<organism evidence="4 5">
    <name type="scientific">Alkalispirochaeta sphaeroplastigenens</name>
    <dbReference type="NCBI Taxonomy" id="1187066"/>
    <lineage>
        <taxon>Bacteria</taxon>
        <taxon>Pseudomonadati</taxon>
        <taxon>Spirochaetota</taxon>
        <taxon>Spirochaetia</taxon>
        <taxon>Spirochaetales</taxon>
        <taxon>Spirochaetaceae</taxon>
        <taxon>Alkalispirochaeta</taxon>
    </lineage>
</organism>
<feature type="domain" description="Amidohydrolase 3" evidence="3">
    <location>
        <begin position="39"/>
        <end position="378"/>
    </location>
</feature>
<dbReference type="GO" id="GO:0046872">
    <property type="term" value="F:metal ion binding"/>
    <property type="evidence" value="ECO:0007669"/>
    <property type="project" value="UniProtKB-KW"/>
</dbReference>
<dbReference type="FunFam" id="3.20.20.140:FF:000019">
    <property type="entry name" value="Cytosine deaminase"/>
    <property type="match status" value="1"/>
</dbReference>
<evidence type="ECO:0000256" key="1">
    <source>
        <dbReference type="ARBA" id="ARBA00022723"/>
    </source>
</evidence>
<dbReference type="InterPro" id="IPR032466">
    <property type="entry name" value="Metal_Hydrolase"/>
</dbReference>
<accession>A0A2S4JPM3</accession>
<dbReference type="GO" id="GO:0035888">
    <property type="term" value="F:isoguanine deaminase activity"/>
    <property type="evidence" value="ECO:0007669"/>
    <property type="project" value="TreeGrafter"/>
</dbReference>
<protein>
    <submittedName>
        <fullName evidence="4">Cytosine deaminase</fullName>
    </submittedName>
</protein>
<evidence type="ECO:0000259" key="3">
    <source>
        <dbReference type="Pfam" id="PF07969"/>
    </source>
</evidence>
<dbReference type="GO" id="GO:0006209">
    <property type="term" value="P:cytosine catabolic process"/>
    <property type="evidence" value="ECO:0007669"/>
    <property type="project" value="TreeGrafter"/>
</dbReference>
<keyword evidence="1" id="KW-0479">Metal-binding</keyword>
<evidence type="ECO:0000313" key="4">
    <source>
        <dbReference type="EMBL" id="POR01489.1"/>
    </source>
</evidence>
<dbReference type="OrthoDB" id="9815027at2"/>
<gene>
    <name evidence="4" type="ORF">AU468_07965</name>
</gene>
<dbReference type="PANTHER" id="PTHR32027">
    <property type="entry name" value="CYTOSINE DEAMINASE"/>
    <property type="match status" value="1"/>
</dbReference>
<dbReference type="CDD" id="cd01293">
    <property type="entry name" value="Bact_CD"/>
    <property type="match status" value="1"/>
</dbReference>
<dbReference type="AlphaFoldDB" id="A0A2S4JPM3"/>
<proteinExistence type="predicted"/>